<dbReference type="PROSITE" id="PS50261">
    <property type="entry name" value="G_PROTEIN_RECEP_F2_4"/>
    <property type="match status" value="1"/>
</dbReference>
<evidence type="ECO:0000313" key="7">
    <source>
        <dbReference type="EMBL" id="KAF7546366.1"/>
    </source>
</evidence>
<dbReference type="PANTHER" id="PTHR42058:SF1">
    <property type="entry name" value="G-PROTEIN COUPLED RECEPTORS FAMILY 2 PROFILE 2 DOMAIN-CONTAINING PROTEIN"/>
    <property type="match status" value="1"/>
</dbReference>
<dbReference type="Gene3D" id="1.20.1070.10">
    <property type="entry name" value="Rhodopsin 7-helix transmembrane proteins"/>
    <property type="match status" value="1"/>
</dbReference>
<keyword evidence="8" id="KW-1185">Reference proteome</keyword>
<name>A0A9P5H9J6_9HYPO</name>
<evidence type="ECO:0000256" key="4">
    <source>
        <dbReference type="ARBA" id="ARBA00023136"/>
    </source>
</evidence>
<dbReference type="PANTHER" id="PTHR42058">
    <property type="entry name" value="G_PROTEIN_RECEP_F2_4 DOMAIN-CONTAINING PROTEIN"/>
    <property type="match status" value="1"/>
</dbReference>
<dbReference type="EMBL" id="JAANBB010000216">
    <property type="protein sequence ID" value="KAF7546366.1"/>
    <property type="molecule type" value="Genomic_DNA"/>
</dbReference>
<dbReference type="GO" id="GO:0004930">
    <property type="term" value="F:G protein-coupled receptor activity"/>
    <property type="evidence" value="ECO:0007669"/>
    <property type="project" value="InterPro"/>
</dbReference>
<dbReference type="InterPro" id="IPR017981">
    <property type="entry name" value="GPCR_2-like_7TM"/>
</dbReference>
<evidence type="ECO:0000256" key="5">
    <source>
        <dbReference type="SAM" id="Phobius"/>
    </source>
</evidence>
<dbReference type="InterPro" id="IPR000832">
    <property type="entry name" value="GPCR_2_secretin-like"/>
</dbReference>
<dbReference type="InterPro" id="IPR053247">
    <property type="entry name" value="GPCR_GPR1/git3-like"/>
</dbReference>
<feature type="transmembrane region" description="Helical" evidence="5">
    <location>
        <begin position="95"/>
        <end position="115"/>
    </location>
</feature>
<evidence type="ECO:0000256" key="2">
    <source>
        <dbReference type="ARBA" id="ARBA00022692"/>
    </source>
</evidence>
<dbReference type="Pfam" id="PF00002">
    <property type="entry name" value="7tm_2"/>
    <property type="match status" value="1"/>
</dbReference>
<sequence length="616" mass="67310">MANVSGVNLCPAPFFDASLYPDVGGFVDGRLCQSVGEMSCCLPCPMTDWVYPDYFDTLTAVANWVALASVICCVFLLLSWAFLPVDKTNRHYLSICLTIAVLLMNLGFVIPLAAQPDQCYNKITPHSMKTNKVCGASGSFILLGGWAGVMWAFLRAVSLHLQICWQVLVGRTFMIFAQAAGWGVPILGIILALIFSGLSFRFGATCHINHENSLADFWIPLLLFAGLTVIITFATFGYCIKVYLASLSDGAASSEGSSLPTYTQSVKTLSPRQAYRRVRRVISLQWRGIAIVLIIIADVIFFSVIFVFQDNVIQSVTHDPKVGEDWVLCLIGASGDKDKCLDEANSLVVNLATVTAVLLLLALNGIWLLFLLGRWSMATGWAELIMSPFTRNKKEFVSVDARIEVNKDTRSYEMLSRDSSAVVTPLSAVRSANDGRRTPDYFGRTERYHAPVRSFSSPRPPPSSSWDAEDTYALSEPYKEVNPLEIEDNLKVGTESEGQDWNVVPAGAGCCGYGSGARCEPSPGGSGVPHLVLSPQVTLLSAQLSCLCGFIRSSTATPGFNAAWIGAIDQFNKRVQPNSHFEQYAPAERLAPAQSPTPLARLRLIEIRTHRSDLAE</sequence>
<keyword evidence="2 5" id="KW-0812">Transmembrane</keyword>
<reference evidence="7" key="1">
    <citation type="submission" date="2020-03" db="EMBL/GenBank/DDBJ databases">
        <title>Draft Genome Sequence of Cylindrodendrum hubeiense.</title>
        <authorList>
            <person name="Buettner E."/>
            <person name="Kellner H."/>
        </authorList>
    </citation>
    <scope>NUCLEOTIDE SEQUENCE</scope>
    <source>
        <strain evidence="7">IHI 201604</strain>
    </source>
</reference>
<keyword evidence="4 5" id="KW-0472">Membrane</keyword>
<feature type="transmembrane region" description="Helical" evidence="5">
    <location>
        <begin position="347"/>
        <end position="372"/>
    </location>
</feature>
<feature type="transmembrane region" description="Helical" evidence="5">
    <location>
        <begin position="217"/>
        <end position="240"/>
    </location>
</feature>
<dbReference type="AlphaFoldDB" id="A0A9P5H9J6"/>
<evidence type="ECO:0000256" key="1">
    <source>
        <dbReference type="ARBA" id="ARBA00004141"/>
    </source>
</evidence>
<feature type="transmembrane region" description="Helical" evidence="5">
    <location>
        <begin position="61"/>
        <end position="83"/>
    </location>
</feature>
<feature type="domain" description="G-protein coupled receptors family 2 profile 2" evidence="6">
    <location>
        <begin position="55"/>
        <end position="219"/>
    </location>
</feature>
<comment type="subcellular location">
    <subcellularLocation>
        <location evidence="1">Membrane</location>
        <topology evidence="1">Multi-pass membrane protein</topology>
    </subcellularLocation>
</comment>
<dbReference type="OrthoDB" id="26203at2759"/>
<evidence type="ECO:0000313" key="8">
    <source>
        <dbReference type="Proteomes" id="UP000722485"/>
    </source>
</evidence>
<organism evidence="7 8">
    <name type="scientific">Cylindrodendrum hubeiense</name>
    <dbReference type="NCBI Taxonomy" id="595255"/>
    <lineage>
        <taxon>Eukaryota</taxon>
        <taxon>Fungi</taxon>
        <taxon>Dikarya</taxon>
        <taxon>Ascomycota</taxon>
        <taxon>Pezizomycotina</taxon>
        <taxon>Sordariomycetes</taxon>
        <taxon>Hypocreomycetidae</taxon>
        <taxon>Hypocreales</taxon>
        <taxon>Nectriaceae</taxon>
        <taxon>Cylindrodendrum</taxon>
    </lineage>
</organism>
<dbReference type="Proteomes" id="UP000722485">
    <property type="component" value="Unassembled WGS sequence"/>
</dbReference>
<evidence type="ECO:0000259" key="6">
    <source>
        <dbReference type="PROSITE" id="PS50261"/>
    </source>
</evidence>
<gene>
    <name evidence="7" type="ORF">G7Z17_g8479</name>
</gene>
<dbReference type="GO" id="GO:0007166">
    <property type="term" value="P:cell surface receptor signaling pathway"/>
    <property type="evidence" value="ECO:0007669"/>
    <property type="project" value="InterPro"/>
</dbReference>
<comment type="caution">
    <text evidence="7">The sequence shown here is derived from an EMBL/GenBank/DDBJ whole genome shotgun (WGS) entry which is preliminary data.</text>
</comment>
<feature type="transmembrane region" description="Helical" evidence="5">
    <location>
        <begin position="175"/>
        <end position="197"/>
    </location>
</feature>
<protein>
    <recommendedName>
        <fullName evidence="6">G-protein coupled receptors family 2 profile 2 domain-containing protein</fullName>
    </recommendedName>
</protein>
<accession>A0A9P5H9J6</accession>
<feature type="transmembrane region" description="Helical" evidence="5">
    <location>
        <begin position="135"/>
        <end position="154"/>
    </location>
</feature>
<proteinExistence type="predicted"/>
<dbReference type="GO" id="GO:0016020">
    <property type="term" value="C:membrane"/>
    <property type="evidence" value="ECO:0007669"/>
    <property type="project" value="UniProtKB-SubCell"/>
</dbReference>
<keyword evidence="3 5" id="KW-1133">Transmembrane helix</keyword>
<evidence type="ECO:0000256" key="3">
    <source>
        <dbReference type="ARBA" id="ARBA00022989"/>
    </source>
</evidence>
<feature type="transmembrane region" description="Helical" evidence="5">
    <location>
        <begin position="286"/>
        <end position="308"/>
    </location>
</feature>